<reference evidence="2" key="2">
    <citation type="submission" date="2021-09" db="EMBL/GenBank/DDBJ databases">
        <authorList>
            <person name="Jia N."/>
            <person name="Wang J."/>
            <person name="Shi W."/>
            <person name="Du L."/>
            <person name="Sun Y."/>
            <person name="Zhan W."/>
            <person name="Jiang J."/>
            <person name="Wang Q."/>
            <person name="Zhang B."/>
            <person name="Ji P."/>
            <person name="Sakyi L.B."/>
            <person name="Cui X."/>
            <person name="Yuan T."/>
            <person name="Jiang B."/>
            <person name="Yang W."/>
            <person name="Lam T.T.-Y."/>
            <person name="Chang Q."/>
            <person name="Ding S."/>
            <person name="Wang X."/>
            <person name="Zhu J."/>
            <person name="Ruan X."/>
            <person name="Zhao L."/>
            <person name="Wei J."/>
            <person name="Que T."/>
            <person name="Du C."/>
            <person name="Cheng J."/>
            <person name="Dai P."/>
            <person name="Han X."/>
            <person name="Huang E."/>
            <person name="Gao Y."/>
            <person name="Liu J."/>
            <person name="Shao H."/>
            <person name="Ye R."/>
            <person name="Li L."/>
            <person name="Wei W."/>
            <person name="Wang X."/>
            <person name="Wang C."/>
            <person name="Huo Q."/>
            <person name="Li W."/>
            <person name="Guo W."/>
            <person name="Chen H."/>
            <person name="Chen S."/>
            <person name="Zhou L."/>
            <person name="Zhou L."/>
            <person name="Ni X."/>
            <person name="Tian J."/>
            <person name="Zhou Y."/>
            <person name="Sheng Y."/>
            <person name="Liu T."/>
            <person name="Pan Y."/>
            <person name="Xia L."/>
            <person name="Li J."/>
            <person name="Zhao F."/>
            <person name="Cao W."/>
        </authorList>
    </citation>
    <scope>NUCLEOTIDE SEQUENCE</scope>
    <source>
        <strain evidence="2">Rsan-2018</strain>
        <tissue evidence="2">Larvae</tissue>
    </source>
</reference>
<dbReference type="InterPro" id="IPR036181">
    <property type="entry name" value="MIT_dom_sf"/>
</dbReference>
<evidence type="ECO:0000313" key="3">
    <source>
        <dbReference type="Proteomes" id="UP000821837"/>
    </source>
</evidence>
<dbReference type="InterPro" id="IPR007330">
    <property type="entry name" value="MIT_dom"/>
</dbReference>
<protein>
    <recommendedName>
        <fullName evidence="1">MIT domain-containing protein</fullName>
    </recommendedName>
</protein>
<name>A0A9D4PRF0_RHISA</name>
<keyword evidence="3" id="KW-1185">Reference proteome</keyword>
<sequence>MGGMKATIYLIRIDILDLFRQFPAHHKAIRTATRAVEEDEKQNYPKALRLYKQTIKDFHRAMEREARTDRSKQMIRDKCAMYSDRAALIEEYLYGNSDKEGLIDSDDERPRRRFWLCCC</sequence>
<dbReference type="EMBL" id="JABSTV010001251">
    <property type="protein sequence ID" value="KAH7950944.1"/>
    <property type="molecule type" value="Genomic_DNA"/>
</dbReference>
<evidence type="ECO:0000313" key="2">
    <source>
        <dbReference type="EMBL" id="KAH7950944.1"/>
    </source>
</evidence>
<dbReference type="AlphaFoldDB" id="A0A9D4PRF0"/>
<reference evidence="2" key="1">
    <citation type="journal article" date="2020" name="Cell">
        <title>Large-Scale Comparative Analyses of Tick Genomes Elucidate Their Genetic Diversity and Vector Capacities.</title>
        <authorList>
            <consortium name="Tick Genome and Microbiome Consortium (TIGMIC)"/>
            <person name="Jia N."/>
            <person name="Wang J."/>
            <person name="Shi W."/>
            <person name="Du L."/>
            <person name="Sun Y."/>
            <person name="Zhan W."/>
            <person name="Jiang J.F."/>
            <person name="Wang Q."/>
            <person name="Zhang B."/>
            <person name="Ji P."/>
            <person name="Bell-Sakyi L."/>
            <person name="Cui X.M."/>
            <person name="Yuan T.T."/>
            <person name="Jiang B.G."/>
            <person name="Yang W.F."/>
            <person name="Lam T.T."/>
            <person name="Chang Q.C."/>
            <person name="Ding S.J."/>
            <person name="Wang X.J."/>
            <person name="Zhu J.G."/>
            <person name="Ruan X.D."/>
            <person name="Zhao L."/>
            <person name="Wei J.T."/>
            <person name="Ye R.Z."/>
            <person name="Que T.C."/>
            <person name="Du C.H."/>
            <person name="Zhou Y.H."/>
            <person name="Cheng J.X."/>
            <person name="Dai P.F."/>
            <person name="Guo W.B."/>
            <person name="Han X.H."/>
            <person name="Huang E.J."/>
            <person name="Li L.F."/>
            <person name="Wei W."/>
            <person name="Gao Y.C."/>
            <person name="Liu J.Z."/>
            <person name="Shao H.Z."/>
            <person name="Wang X."/>
            <person name="Wang C.C."/>
            <person name="Yang T.C."/>
            <person name="Huo Q.B."/>
            <person name="Li W."/>
            <person name="Chen H.Y."/>
            <person name="Chen S.E."/>
            <person name="Zhou L.G."/>
            <person name="Ni X.B."/>
            <person name="Tian J.H."/>
            <person name="Sheng Y."/>
            <person name="Liu T."/>
            <person name="Pan Y.S."/>
            <person name="Xia L.Y."/>
            <person name="Li J."/>
            <person name="Zhao F."/>
            <person name="Cao W.C."/>
        </authorList>
    </citation>
    <scope>NUCLEOTIDE SEQUENCE</scope>
    <source>
        <strain evidence="2">Rsan-2018</strain>
    </source>
</reference>
<evidence type="ECO:0000259" key="1">
    <source>
        <dbReference type="SMART" id="SM00745"/>
    </source>
</evidence>
<dbReference type="Proteomes" id="UP000821837">
    <property type="component" value="Chromosome 5"/>
</dbReference>
<accession>A0A9D4PRF0</accession>
<dbReference type="Pfam" id="PF04212">
    <property type="entry name" value="MIT"/>
    <property type="match status" value="1"/>
</dbReference>
<gene>
    <name evidence="2" type="ORF">HPB52_003232</name>
</gene>
<comment type="caution">
    <text evidence="2">The sequence shown here is derived from an EMBL/GenBank/DDBJ whole genome shotgun (WGS) entry which is preliminary data.</text>
</comment>
<feature type="domain" description="MIT" evidence="1">
    <location>
        <begin position="21"/>
        <end position="99"/>
    </location>
</feature>
<organism evidence="2 3">
    <name type="scientific">Rhipicephalus sanguineus</name>
    <name type="common">Brown dog tick</name>
    <name type="synonym">Ixodes sanguineus</name>
    <dbReference type="NCBI Taxonomy" id="34632"/>
    <lineage>
        <taxon>Eukaryota</taxon>
        <taxon>Metazoa</taxon>
        <taxon>Ecdysozoa</taxon>
        <taxon>Arthropoda</taxon>
        <taxon>Chelicerata</taxon>
        <taxon>Arachnida</taxon>
        <taxon>Acari</taxon>
        <taxon>Parasitiformes</taxon>
        <taxon>Ixodida</taxon>
        <taxon>Ixodoidea</taxon>
        <taxon>Ixodidae</taxon>
        <taxon>Rhipicephalinae</taxon>
        <taxon>Rhipicephalus</taxon>
        <taxon>Rhipicephalus</taxon>
    </lineage>
</organism>
<proteinExistence type="predicted"/>
<dbReference type="Gene3D" id="1.20.58.80">
    <property type="entry name" value="Phosphotransferase system, lactose/cellobiose-type IIA subunit"/>
    <property type="match status" value="1"/>
</dbReference>
<dbReference type="SUPFAM" id="SSF116846">
    <property type="entry name" value="MIT domain"/>
    <property type="match status" value="1"/>
</dbReference>
<dbReference type="VEuPathDB" id="VectorBase:RSAN_036113"/>
<dbReference type="SMART" id="SM00745">
    <property type="entry name" value="MIT"/>
    <property type="match status" value="1"/>
</dbReference>